<organism evidence="6 7">
    <name type="scientific">Elstera cyanobacteriorum</name>
    <dbReference type="NCBI Taxonomy" id="2022747"/>
    <lineage>
        <taxon>Bacteria</taxon>
        <taxon>Pseudomonadati</taxon>
        <taxon>Pseudomonadota</taxon>
        <taxon>Alphaproteobacteria</taxon>
        <taxon>Rhodospirillales</taxon>
        <taxon>Rhodospirillaceae</taxon>
        <taxon>Elstera</taxon>
    </lineage>
</organism>
<proteinExistence type="predicted"/>
<dbReference type="GO" id="GO:0003700">
    <property type="term" value="F:DNA-binding transcription factor activity"/>
    <property type="evidence" value="ECO:0007669"/>
    <property type="project" value="TreeGrafter"/>
</dbReference>
<reference evidence="6 7" key="1">
    <citation type="submission" date="2017-07" db="EMBL/GenBank/DDBJ databases">
        <title>Elstera cyanobacteriorum sp. nov., a novel bacterium isolated from cyanobacterial aggregates in a eutrophic lake.</title>
        <authorList>
            <person name="Cai H."/>
        </authorList>
    </citation>
    <scope>NUCLEOTIDE SEQUENCE [LARGE SCALE GENOMIC DNA]</scope>
    <source>
        <strain evidence="6 7">TH019</strain>
    </source>
</reference>
<feature type="domain" description="HTH lacI-type" evidence="5">
    <location>
        <begin position="13"/>
        <end position="67"/>
    </location>
</feature>
<evidence type="ECO:0000313" key="6">
    <source>
        <dbReference type="EMBL" id="OYQ21900.1"/>
    </source>
</evidence>
<gene>
    <name evidence="6" type="ORF">CHR90_00995</name>
</gene>
<evidence type="ECO:0000256" key="4">
    <source>
        <dbReference type="ARBA" id="ARBA00023163"/>
    </source>
</evidence>
<dbReference type="Gene3D" id="3.40.50.2300">
    <property type="match status" value="2"/>
</dbReference>
<accession>A0A255Y088</accession>
<dbReference type="RefSeq" id="WP_094406829.1">
    <property type="nucleotide sequence ID" value="NZ_BMJZ01000014.1"/>
</dbReference>
<comment type="caution">
    <text evidence="6">The sequence shown here is derived from an EMBL/GenBank/DDBJ whole genome shotgun (WGS) entry which is preliminary data.</text>
</comment>
<keyword evidence="1" id="KW-0678">Repressor</keyword>
<dbReference type="Gene3D" id="1.10.260.40">
    <property type="entry name" value="lambda repressor-like DNA-binding domains"/>
    <property type="match status" value="1"/>
</dbReference>
<evidence type="ECO:0000256" key="2">
    <source>
        <dbReference type="ARBA" id="ARBA00023015"/>
    </source>
</evidence>
<dbReference type="OrthoDB" id="8433438at2"/>
<dbReference type="InterPro" id="IPR046335">
    <property type="entry name" value="LacI/GalR-like_sensor"/>
</dbReference>
<protein>
    <recommendedName>
        <fullName evidence="5">HTH lacI-type domain-containing protein</fullName>
    </recommendedName>
</protein>
<keyword evidence="3" id="KW-0238">DNA-binding</keyword>
<keyword evidence="2" id="KW-0805">Transcription regulation</keyword>
<keyword evidence="7" id="KW-1185">Reference proteome</keyword>
<dbReference type="EMBL" id="NOXS01000019">
    <property type="protein sequence ID" value="OYQ21900.1"/>
    <property type="molecule type" value="Genomic_DNA"/>
</dbReference>
<evidence type="ECO:0000256" key="1">
    <source>
        <dbReference type="ARBA" id="ARBA00022491"/>
    </source>
</evidence>
<dbReference type="InterPro" id="IPR028082">
    <property type="entry name" value="Peripla_BP_I"/>
</dbReference>
<dbReference type="PANTHER" id="PTHR30146">
    <property type="entry name" value="LACI-RELATED TRANSCRIPTIONAL REPRESSOR"/>
    <property type="match status" value="1"/>
</dbReference>
<sequence>MTVKRPDSPKRRVTSTDVAALANVSQSAVSRVFAHHPSVSDKMRRAVLEAARTLGYRPNAIARSLITQRSRIIGVAMAYLDNQFYPEVLQSLSRALQAYGYQILLFTADETGAADPMLEQVLSYQVDALLLASVSLSSHIAEECELAGIPVIMFNRTSSTPGAASVTGDNFAGGRQVAEFLVAGGHQRFAYIAGAAESSTNRDREAGFCAGLAALGMAQPMRVPGQYDWQSAQAGTRLLLGRPTRPDAIFAASDLMAIACLEVARTEFGLSVPHDLSIVGFDDVGVARWPSYQLTSFAQPVEAMVSAAVTLILERLESLAAPPRPIVIPGRLIVRQTTRHPAQGLVVEDGERVWRTPSETTEGP</sequence>
<dbReference type="AlphaFoldDB" id="A0A255Y088"/>
<dbReference type="InterPro" id="IPR000843">
    <property type="entry name" value="HTH_LacI"/>
</dbReference>
<dbReference type="InterPro" id="IPR010982">
    <property type="entry name" value="Lambda_DNA-bd_dom_sf"/>
</dbReference>
<dbReference type="PANTHER" id="PTHR30146:SF95">
    <property type="entry name" value="RIBOSE OPERON REPRESSOR"/>
    <property type="match status" value="1"/>
</dbReference>
<dbReference type="Pfam" id="PF00356">
    <property type="entry name" value="LacI"/>
    <property type="match status" value="1"/>
</dbReference>
<dbReference type="SUPFAM" id="SSF53822">
    <property type="entry name" value="Periplasmic binding protein-like I"/>
    <property type="match status" value="1"/>
</dbReference>
<evidence type="ECO:0000256" key="3">
    <source>
        <dbReference type="ARBA" id="ARBA00023125"/>
    </source>
</evidence>
<dbReference type="CDD" id="cd01392">
    <property type="entry name" value="HTH_LacI"/>
    <property type="match status" value="1"/>
</dbReference>
<dbReference type="SUPFAM" id="SSF47413">
    <property type="entry name" value="lambda repressor-like DNA-binding domains"/>
    <property type="match status" value="1"/>
</dbReference>
<dbReference type="SMART" id="SM00354">
    <property type="entry name" value="HTH_LACI"/>
    <property type="match status" value="1"/>
</dbReference>
<dbReference type="Proteomes" id="UP000216361">
    <property type="component" value="Unassembled WGS sequence"/>
</dbReference>
<dbReference type="PROSITE" id="PS50932">
    <property type="entry name" value="HTH_LACI_2"/>
    <property type="match status" value="1"/>
</dbReference>
<dbReference type="GO" id="GO:0000976">
    <property type="term" value="F:transcription cis-regulatory region binding"/>
    <property type="evidence" value="ECO:0007669"/>
    <property type="project" value="TreeGrafter"/>
</dbReference>
<evidence type="ECO:0000259" key="5">
    <source>
        <dbReference type="PROSITE" id="PS50932"/>
    </source>
</evidence>
<name>A0A255Y088_9PROT</name>
<keyword evidence="4" id="KW-0804">Transcription</keyword>
<evidence type="ECO:0000313" key="7">
    <source>
        <dbReference type="Proteomes" id="UP000216361"/>
    </source>
</evidence>
<dbReference type="CDD" id="cd06278">
    <property type="entry name" value="PBP1_LacI-like"/>
    <property type="match status" value="1"/>
</dbReference>
<dbReference type="Pfam" id="PF13377">
    <property type="entry name" value="Peripla_BP_3"/>
    <property type="match status" value="1"/>
</dbReference>